<dbReference type="InterPro" id="IPR001650">
    <property type="entry name" value="Helicase_C-like"/>
</dbReference>
<dbReference type="GO" id="GO:0016787">
    <property type="term" value="F:hydrolase activity"/>
    <property type="evidence" value="ECO:0007669"/>
    <property type="project" value="UniProtKB-KW"/>
</dbReference>
<comment type="catalytic activity">
    <reaction evidence="7">
        <text>Couples ATP hydrolysis with the unwinding of duplex DNA by translocating in the 3'-5' direction.</text>
        <dbReference type="EC" id="5.6.2.4"/>
    </reaction>
</comment>
<dbReference type="GO" id="GO:0003677">
    <property type="term" value="F:DNA binding"/>
    <property type="evidence" value="ECO:0007669"/>
    <property type="project" value="InterPro"/>
</dbReference>
<gene>
    <name evidence="12" type="ORF">SERN_1792</name>
</gene>
<evidence type="ECO:0000313" key="12">
    <source>
        <dbReference type="EMBL" id="TGO05788.1"/>
    </source>
</evidence>
<dbReference type="SUPFAM" id="SSF52540">
    <property type="entry name" value="P-loop containing nucleoside triphosphate hydrolases"/>
    <property type="match status" value="2"/>
</dbReference>
<dbReference type="SMART" id="SM00490">
    <property type="entry name" value="HELICc"/>
    <property type="match status" value="1"/>
</dbReference>
<dbReference type="OrthoDB" id="3713880at2"/>
<evidence type="ECO:0000256" key="5">
    <source>
        <dbReference type="ARBA" id="ARBA00022840"/>
    </source>
</evidence>
<dbReference type="PROSITE" id="PS51194">
    <property type="entry name" value="HELICASE_CTER"/>
    <property type="match status" value="1"/>
</dbReference>
<evidence type="ECO:0000256" key="1">
    <source>
        <dbReference type="ARBA" id="ARBA00006637"/>
    </source>
</evidence>
<evidence type="ECO:0000256" key="6">
    <source>
        <dbReference type="ARBA" id="ARBA00023235"/>
    </source>
</evidence>
<dbReference type="GO" id="GO:0005524">
    <property type="term" value="F:ATP binding"/>
    <property type="evidence" value="ECO:0007669"/>
    <property type="project" value="UniProtKB-KW"/>
</dbReference>
<evidence type="ECO:0000259" key="10">
    <source>
        <dbReference type="PROSITE" id="PS51192"/>
    </source>
</evidence>
<dbReference type="InterPro" id="IPR032438">
    <property type="entry name" value="ERCC3_RAD25_C"/>
</dbReference>
<evidence type="ECO:0000313" key="13">
    <source>
        <dbReference type="Proteomes" id="UP000297318"/>
    </source>
</evidence>
<keyword evidence="13" id="KW-1185">Reference proteome</keyword>
<proteinExistence type="inferred from homology"/>
<dbReference type="EMBL" id="RHPJ01000002">
    <property type="protein sequence ID" value="TGO05788.1"/>
    <property type="molecule type" value="Genomic_DNA"/>
</dbReference>
<evidence type="ECO:0000259" key="11">
    <source>
        <dbReference type="PROSITE" id="PS51194"/>
    </source>
</evidence>
<sequence length="561" mass="61740">MPDGPLIVQSDKSLLLEVDHPDAGACRRAIAPFAELERAPEHVHTYRLTPLGLWNARAAGHDAEQVVDTLVRYSRYPVPHSLLVDVAETMSRYGRLQILTDPAHGLVLHALDRAVLEEVLRSKRTQGLVGTRLDDTSVVVHPSQRGHLKQVLLKLGWPADDLAGYVDGEAHDIALAEDGWAMRPYQAEAVETFWHGGSGVVVLPCGAGKTIVGAGAMAAAKATTLILVTNTVSARQWRDELVKRTTLTEEEIGEYSGARKEIRPVTIATYQVLTLKRKGAYPHLELLDARDWGLVLYDEVHLLPAPIFRMTADLQARRRLGLTATLVREDGREDEVFSLIGPKRYDAPWKDIEAQGYIAPADCVEVRLSLPETMRMTYATAEPEDRYRLAATAPGKIDVVRQLLAKHPQEQTLVIGQYLDQLEELAASLDAPVITGATTVTQRQKLYEAFRSGEIRVLVVSKVANFSVDLPEAAVAIQVSGAFGSRQEEAQRLGRLLRPKGDGRSAYFYAVVVRDTVDADFAAHRQRFLAEQGYAYRIVDAEDLASLDAADGEREAADGGE</sequence>
<dbReference type="InterPro" id="IPR027417">
    <property type="entry name" value="P-loop_NTPase"/>
</dbReference>
<dbReference type="NCBIfam" id="NF045503">
    <property type="entry name" value="repair_heli_XPB"/>
    <property type="match status" value="1"/>
</dbReference>
<dbReference type="InterPro" id="IPR014001">
    <property type="entry name" value="Helicase_ATP-bd"/>
</dbReference>
<evidence type="ECO:0000256" key="3">
    <source>
        <dbReference type="ARBA" id="ARBA00022801"/>
    </source>
</evidence>
<name>A0A4Z1E4F4_9MICO</name>
<evidence type="ECO:0000256" key="9">
    <source>
        <dbReference type="ARBA" id="ARBA00048988"/>
    </source>
</evidence>
<dbReference type="RefSeq" id="WP_135849734.1">
    <property type="nucleotide sequence ID" value="NZ_RHPJ01000002.1"/>
</dbReference>
<keyword evidence="5" id="KW-0067">ATP-binding</keyword>
<evidence type="ECO:0000256" key="7">
    <source>
        <dbReference type="ARBA" id="ARBA00034617"/>
    </source>
</evidence>
<reference evidence="12 13" key="1">
    <citation type="submission" date="2018-11" db="EMBL/GenBank/DDBJ databases">
        <title>Complete genome sequencing of the Actinobacteria Serinibacter sp. K3-2.</title>
        <authorList>
            <person name="Rakitin A.L."/>
            <person name="Beletsky A.V."/>
            <person name="Mardanov A.V."/>
            <person name="Ravin N.V."/>
            <person name="Gromova A.S."/>
            <person name="Filippova S.N."/>
            <person name="Gal'Chenko V.F."/>
        </authorList>
    </citation>
    <scope>NUCLEOTIDE SEQUENCE [LARGE SCALE GENOMIC DNA]</scope>
    <source>
        <strain evidence="12 13">K3-2</strain>
    </source>
</reference>
<dbReference type="GO" id="GO:0043138">
    <property type="term" value="F:3'-5' DNA helicase activity"/>
    <property type="evidence" value="ECO:0007669"/>
    <property type="project" value="UniProtKB-EC"/>
</dbReference>
<organism evidence="12 13">
    <name type="scientific">Serinibacter arcticus</name>
    <dbReference type="NCBI Taxonomy" id="1655435"/>
    <lineage>
        <taxon>Bacteria</taxon>
        <taxon>Bacillati</taxon>
        <taxon>Actinomycetota</taxon>
        <taxon>Actinomycetes</taxon>
        <taxon>Micrococcales</taxon>
        <taxon>Beutenbergiaceae</taxon>
        <taxon>Serinibacter</taxon>
    </lineage>
</organism>
<dbReference type="InterPro" id="IPR032830">
    <property type="entry name" value="XPB/Ssl2_N"/>
</dbReference>
<dbReference type="InterPro" id="IPR050615">
    <property type="entry name" value="ATP-dep_DNA_Helicase"/>
</dbReference>
<comment type="caution">
    <text evidence="12">The sequence shown here is derived from an EMBL/GenBank/DDBJ whole genome shotgun (WGS) entry which is preliminary data.</text>
</comment>
<dbReference type="Pfam" id="PF13625">
    <property type="entry name" value="Helicase_C_3"/>
    <property type="match status" value="1"/>
</dbReference>
<feature type="domain" description="Helicase ATP-binding" evidence="10">
    <location>
        <begin position="190"/>
        <end position="344"/>
    </location>
</feature>
<dbReference type="EC" id="5.6.2.4" evidence="8"/>
<dbReference type="PROSITE" id="PS51192">
    <property type="entry name" value="HELICASE_ATP_BIND_1"/>
    <property type="match status" value="1"/>
</dbReference>
<evidence type="ECO:0000256" key="2">
    <source>
        <dbReference type="ARBA" id="ARBA00022741"/>
    </source>
</evidence>
<dbReference type="CDD" id="cd18789">
    <property type="entry name" value="SF2_C_XPB"/>
    <property type="match status" value="1"/>
</dbReference>
<protein>
    <recommendedName>
        <fullName evidence="8">DNA 3'-5' helicase</fullName>
        <ecNumber evidence="8">5.6.2.4</ecNumber>
    </recommendedName>
</protein>
<dbReference type="Proteomes" id="UP000297318">
    <property type="component" value="Unassembled WGS sequence"/>
</dbReference>
<keyword evidence="4 12" id="KW-0347">Helicase</keyword>
<comment type="catalytic activity">
    <reaction evidence="9">
        <text>ATP + H2O = ADP + phosphate + H(+)</text>
        <dbReference type="Rhea" id="RHEA:13065"/>
        <dbReference type="ChEBI" id="CHEBI:15377"/>
        <dbReference type="ChEBI" id="CHEBI:15378"/>
        <dbReference type="ChEBI" id="CHEBI:30616"/>
        <dbReference type="ChEBI" id="CHEBI:43474"/>
        <dbReference type="ChEBI" id="CHEBI:456216"/>
        <dbReference type="EC" id="5.6.2.4"/>
    </reaction>
</comment>
<dbReference type="AlphaFoldDB" id="A0A4Z1E4F4"/>
<dbReference type="PANTHER" id="PTHR11274:SF0">
    <property type="entry name" value="GENERAL TRANSCRIPTION AND DNA REPAIR FACTOR IIH HELICASE SUBUNIT XPB"/>
    <property type="match status" value="1"/>
</dbReference>
<keyword evidence="2" id="KW-0547">Nucleotide-binding</keyword>
<keyword evidence="6" id="KW-0413">Isomerase</keyword>
<dbReference type="Pfam" id="PF04851">
    <property type="entry name" value="ResIII"/>
    <property type="match status" value="1"/>
</dbReference>
<evidence type="ECO:0000256" key="4">
    <source>
        <dbReference type="ARBA" id="ARBA00022806"/>
    </source>
</evidence>
<evidence type="ECO:0000256" key="8">
    <source>
        <dbReference type="ARBA" id="ARBA00034808"/>
    </source>
</evidence>
<dbReference type="SMART" id="SM00487">
    <property type="entry name" value="DEXDc"/>
    <property type="match status" value="1"/>
</dbReference>
<dbReference type="Gene3D" id="3.40.50.300">
    <property type="entry name" value="P-loop containing nucleotide triphosphate hydrolases"/>
    <property type="match status" value="2"/>
</dbReference>
<dbReference type="Pfam" id="PF16203">
    <property type="entry name" value="ERCC3_RAD25_C"/>
    <property type="match status" value="1"/>
</dbReference>
<accession>A0A4Z1E4F4</accession>
<comment type="similarity">
    <text evidence="1">Belongs to the helicase family. RAD25/XPB subfamily.</text>
</comment>
<keyword evidence="3" id="KW-0378">Hydrolase</keyword>
<feature type="domain" description="Helicase C-terminal" evidence="11">
    <location>
        <begin position="399"/>
        <end position="550"/>
    </location>
</feature>
<dbReference type="InterPro" id="IPR006935">
    <property type="entry name" value="Helicase/UvrB_N"/>
</dbReference>
<dbReference type="PANTHER" id="PTHR11274">
    <property type="entry name" value="RAD25/XP-B DNA REPAIR HELICASE"/>
    <property type="match status" value="1"/>
</dbReference>
<dbReference type="PRINTS" id="PR00851">
    <property type="entry name" value="XRODRMPGMNTB"/>
</dbReference>